<dbReference type="InParanoid" id="C7ZR19"/>
<protein>
    <submittedName>
        <fullName evidence="1">Uncharacterized protein</fullName>
    </submittedName>
</protein>
<dbReference type="OMA" id="AEYFTIC"/>
<proteinExistence type="predicted"/>
<dbReference type="KEGG" id="nhe:NECHADRAFT_89388"/>
<dbReference type="AlphaFoldDB" id="C7ZR19"/>
<sequence>MIQYFYSLNYEVSASGVDTGADLETHHQTAETSDGSLDESGFDLVVHTRTYNLVEKYQIIGLKTLALRKFRDAASEKWNSSGFLDAVYEAYGSAPENDTSLKEAIVEIIVEHKELLDKDGTRRMLKEVDFLAYDVLMYEHL</sequence>
<name>C7ZR19_FUSV7</name>
<evidence type="ECO:0000313" key="1">
    <source>
        <dbReference type="EMBL" id="EEU33542.1"/>
    </source>
</evidence>
<organism evidence="1 2">
    <name type="scientific">Fusarium vanettenii (strain ATCC MYA-4622 / CBS 123669 / FGSC 9596 / NRRL 45880 / 77-13-4)</name>
    <name type="common">Fusarium solani subsp. pisi</name>
    <dbReference type="NCBI Taxonomy" id="660122"/>
    <lineage>
        <taxon>Eukaryota</taxon>
        <taxon>Fungi</taxon>
        <taxon>Dikarya</taxon>
        <taxon>Ascomycota</taxon>
        <taxon>Pezizomycotina</taxon>
        <taxon>Sordariomycetes</taxon>
        <taxon>Hypocreomycetidae</taxon>
        <taxon>Hypocreales</taxon>
        <taxon>Nectriaceae</taxon>
        <taxon>Fusarium</taxon>
        <taxon>Fusarium solani species complex</taxon>
        <taxon>Fusarium vanettenii</taxon>
    </lineage>
</organism>
<gene>
    <name evidence="1" type="ORF">NECHADRAFT_89388</name>
</gene>
<dbReference type="RefSeq" id="XP_003039255.1">
    <property type="nucleotide sequence ID" value="XM_003039209.1"/>
</dbReference>
<keyword evidence="2" id="KW-1185">Reference proteome</keyword>
<dbReference type="Proteomes" id="UP000005206">
    <property type="component" value="Unassembled WGS sequence"/>
</dbReference>
<dbReference type="OrthoDB" id="6359816at2759"/>
<evidence type="ECO:0000313" key="2">
    <source>
        <dbReference type="Proteomes" id="UP000005206"/>
    </source>
</evidence>
<dbReference type="VEuPathDB" id="FungiDB:NECHADRAFT_89388"/>
<accession>C7ZR19</accession>
<dbReference type="HOGENOM" id="CLU_146891_0_0_1"/>
<reference evidence="1 2" key="1">
    <citation type="journal article" date="2009" name="PLoS Genet.">
        <title>The genome of Nectria haematococca: contribution of supernumerary chromosomes to gene expansion.</title>
        <authorList>
            <person name="Coleman J.J."/>
            <person name="Rounsley S.D."/>
            <person name="Rodriguez-Carres M."/>
            <person name="Kuo A."/>
            <person name="Wasmann C.C."/>
            <person name="Grimwood J."/>
            <person name="Schmutz J."/>
            <person name="Taga M."/>
            <person name="White G.J."/>
            <person name="Zhou S."/>
            <person name="Schwartz D.C."/>
            <person name="Freitag M."/>
            <person name="Ma L.J."/>
            <person name="Danchin E.G."/>
            <person name="Henrissat B."/>
            <person name="Coutinho P.M."/>
            <person name="Nelson D.R."/>
            <person name="Straney D."/>
            <person name="Napoli C.A."/>
            <person name="Barker B.M."/>
            <person name="Gribskov M."/>
            <person name="Rep M."/>
            <person name="Kroken S."/>
            <person name="Molnar I."/>
            <person name="Rensing C."/>
            <person name="Kennell J.C."/>
            <person name="Zamora J."/>
            <person name="Farman M.L."/>
            <person name="Selker E.U."/>
            <person name="Salamov A."/>
            <person name="Shapiro H."/>
            <person name="Pangilinan J."/>
            <person name="Lindquist E."/>
            <person name="Lamers C."/>
            <person name="Grigoriev I.V."/>
            <person name="Geiser D.M."/>
            <person name="Covert S.F."/>
            <person name="Temporini E."/>
            <person name="Vanetten H.D."/>
        </authorList>
    </citation>
    <scope>NUCLEOTIDE SEQUENCE [LARGE SCALE GENOMIC DNA]</scope>
    <source>
        <strain evidence="2">ATCC MYA-4622 / CBS 123669 / FGSC 9596 / NRRL 45880 / 77-13-4</strain>
    </source>
</reference>
<dbReference type="GeneID" id="9666771"/>
<dbReference type="eggNOG" id="ENOG502RH95">
    <property type="taxonomic scope" value="Eukaryota"/>
</dbReference>
<dbReference type="PANTHER" id="PTHR47843">
    <property type="entry name" value="BTB DOMAIN-CONTAINING PROTEIN-RELATED"/>
    <property type="match status" value="1"/>
</dbReference>
<dbReference type="EMBL" id="GG699024">
    <property type="protein sequence ID" value="EEU33542.1"/>
    <property type="molecule type" value="Genomic_DNA"/>
</dbReference>
<dbReference type="PANTHER" id="PTHR47843:SF5">
    <property type="entry name" value="BTB_POZ DOMAIN PROTEIN"/>
    <property type="match status" value="1"/>
</dbReference>
<dbReference type="STRING" id="660122.C7ZR19"/>